<reference evidence="3 4" key="1">
    <citation type="submission" date="2020-08" db="EMBL/GenBank/DDBJ databases">
        <title>Genomic Encyclopedia of Type Strains, Phase IV (KMG-IV): sequencing the most valuable type-strain genomes for metagenomic binning, comparative biology and taxonomic classification.</title>
        <authorList>
            <person name="Goeker M."/>
        </authorList>
    </citation>
    <scope>NUCLEOTIDE SEQUENCE [LARGE SCALE GENOMIC DNA]</scope>
    <source>
        <strain evidence="3 4">DSM 29007</strain>
    </source>
</reference>
<keyword evidence="4" id="KW-1185">Reference proteome</keyword>
<dbReference type="RefSeq" id="WP_221239692.1">
    <property type="nucleotide sequence ID" value="NZ_JACHIA010000008.1"/>
</dbReference>
<feature type="chain" id="PRO_5033067929" description="DUF3568 family protein" evidence="2">
    <location>
        <begin position="24"/>
        <end position="136"/>
    </location>
</feature>
<keyword evidence="2" id="KW-0732">Signal</keyword>
<name>A0A841H067_9BACT</name>
<evidence type="ECO:0000313" key="3">
    <source>
        <dbReference type="EMBL" id="MBB6071397.1"/>
    </source>
</evidence>
<evidence type="ECO:0000256" key="2">
    <source>
        <dbReference type="SAM" id="SignalP"/>
    </source>
</evidence>
<evidence type="ECO:0000256" key="1">
    <source>
        <dbReference type="SAM" id="MobiDB-lite"/>
    </source>
</evidence>
<comment type="caution">
    <text evidence="3">The sequence shown here is derived from an EMBL/GenBank/DDBJ whole genome shotgun (WGS) entry which is preliminary data.</text>
</comment>
<dbReference type="EMBL" id="JACHIA010000008">
    <property type="protein sequence ID" value="MBB6071397.1"/>
    <property type="molecule type" value="Genomic_DNA"/>
</dbReference>
<dbReference type="Proteomes" id="UP000582837">
    <property type="component" value="Unassembled WGS sequence"/>
</dbReference>
<proteinExistence type="predicted"/>
<sequence>MTTTTRTIAKFALIMAIIPAAQACGTTRTVAAGAVAAGAAVAENQNATATINAPISEVDRRARAVLSSMGMTVTGADFDNEARQREYDARSGDNVAHIKLEAEGSSTEVSVSYRTGSVNYSESRARDILSRIQSQR</sequence>
<accession>A0A841H067</accession>
<evidence type="ECO:0008006" key="5">
    <source>
        <dbReference type="Google" id="ProtNLM"/>
    </source>
</evidence>
<dbReference type="PROSITE" id="PS51257">
    <property type="entry name" value="PROKAR_LIPOPROTEIN"/>
    <property type="match status" value="1"/>
</dbReference>
<gene>
    <name evidence="3" type="ORF">HNQ61_003021</name>
</gene>
<feature type="region of interest" description="Disordered" evidence="1">
    <location>
        <begin position="116"/>
        <end position="136"/>
    </location>
</feature>
<organism evidence="3 4">
    <name type="scientific">Longimicrobium terrae</name>
    <dbReference type="NCBI Taxonomy" id="1639882"/>
    <lineage>
        <taxon>Bacteria</taxon>
        <taxon>Pseudomonadati</taxon>
        <taxon>Gemmatimonadota</taxon>
        <taxon>Longimicrobiia</taxon>
        <taxon>Longimicrobiales</taxon>
        <taxon>Longimicrobiaceae</taxon>
        <taxon>Longimicrobium</taxon>
    </lineage>
</organism>
<feature type="signal peptide" evidence="2">
    <location>
        <begin position="1"/>
        <end position="23"/>
    </location>
</feature>
<dbReference type="AlphaFoldDB" id="A0A841H067"/>
<protein>
    <recommendedName>
        <fullName evidence="5">DUF3568 family protein</fullName>
    </recommendedName>
</protein>
<evidence type="ECO:0000313" key="4">
    <source>
        <dbReference type="Proteomes" id="UP000582837"/>
    </source>
</evidence>